<evidence type="ECO:0000256" key="2">
    <source>
        <dbReference type="ARBA" id="ARBA00022676"/>
    </source>
</evidence>
<keyword evidence="3" id="KW-0808">Transferase</keyword>
<evidence type="ECO:0000256" key="7">
    <source>
        <dbReference type="ARBA" id="ARBA00023136"/>
    </source>
</evidence>
<evidence type="ECO:0000256" key="4">
    <source>
        <dbReference type="ARBA" id="ARBA00022692"/>
    </source>
</evidence>
<accession>A0A8S9LX40</accession>
<keyword evidence="5" id="KW-0256">Endoplasmic reticulum</keyword>
<name>A0A8S9LX40_BRACR</name>
<keyword evidence="4 9" id="KW-0812">Transmembrane</keyword>
<evidence type="ECO:0000256" key="6">
    <source>
        <dbReference type="ARBA" id="ARBA00022989"/>
    </source>
</evidence>
<feature type="transmembrane region" description="Helical" evidence="9">
    <location>
        <begin position="40"/>
        <end position="59"/>
    </location>
</feature>
<dbReference type="Pfam" id="PF03901">
    <property type="entry name" value="Glyco_transf_22"/>
    <property type="match status" value="1"/>
</dbReference>
<keyword evidence="6 9" id="KW-1133">Transmembrane helix</keyword>
<dbReference type="InterPro" id="IPR005599">
    <property type="entry name" value="GPI_mannosylTrfase"/>
</dbReference>
<evidence type="ECO:0000256" key="5">
    <source>
        <dbReference type="ARBA" id="ARBA00022824"/>
    </source>
</evidence>
<evidence type="ECO:0000256" key="8">
    <source>
        <dbReference type="SAM" id="MobiDB-lite"/>
    </source>
</evidence>
<evidence type="ECO:0000313" key="10">
    <source>
        <dbReference type="EMBL" id="KAF2610389.1"/>
    </source>
</evidence>
<keyword evidence="2" id="KW-0328">Glycosyltransferase</keyword>
<organism evidence="10">
    <name type="scientific">Brassica cretica</name>
    <name type="common">Mustard</name>
    <dbReference type="NCBI Taxonomy" id="69181"/>
    <lineage>
        <taxon>Eukaryota</taxon>
        <taxon>Viridiplantae</taxon>
        <taxon>Streptophyta</taxon>
        <taxon>Embryophyta</taxon>
        <taxon>Tracheophyta</taxon>
        <taxon>Spermatophyta</taxon>
        <taxon>Magnoliopsida</taxon>
        <taxon>eudicotyledons</taxon>
        <taxon>Gunneridae</taxon>
        <taxon>Pentapetalae</taxon>
        <taxon>rosids</taxon>
        <taxon>malvids</taxon>
        <taxon>Brassicales</taxon>
        <taxon>Brassicaceae</taxon>
        <taxon>Brassiceae</taxon>
        <taxon>Brassica</taxon>
    </lineage>
</organism>
<comment type="caution">
    <text evidence="10">The sequence shown here is derived from an EMBL/GenBank/DDBJ whole genome shotgun (WGS) entry which is preliminary data.</text>
</comment>
<reference evidence="10" key="1">
    <citation type="submission" date="2019-12" db="EMBL/GenBank/DDBJ databases">
        <title>Genome sequencing and annotation of Brassica cretica.</title>
        <authorList>
            <person name="Studholme D.J."/>
            <person name="Sarris P.F."/>
        </authorList>
    </citation>
    <scope>NUCLEOTIDE SEQUENCE</scope>
    <source>
        <strain evidence="10">PFS-102/07</strain>
        <tissue evidence="10">Leaf</tissue>
    </source>
</reference>
<keyword evidence="7 9" id="KW-0472">Membrane</keyword>
<gene>
    <name evidence="10" type="ORF">F2Q70_00007434</name>
</gene>
<proteinExistence type="predicted"/>
<evidence type="ECO:0000256" key="9">
    <source>
        <dbReference type="SAM" id="Phobius"/>
    </source>
</evidence>
<comment type="subcellular location">
    <subcellularLocation>
        <location evidence="1">Endoplasmic reticulum membrane</location>
        <topology evidence="1">Multi-pass membrane protein</topology>
    </subcellularLocation>
</comment>
<dbReference type="AlphaFoldDB" id="A0A8S9LX40"/>
<sequence>MEVRKRKNADGGASVNAGDDGTPSSVSSTSDRTVRSKRRIFLLCLAFRVVNALLIQTYFNPDEHWLSLEVAHHGDGNGWFFALVIGGDDTAVTEGEETGELEERDGVAL</sequence>
<dbReference type="GO" id="GO:0005789">
    <property type="term" value="C:endoplasmic reticulum membrane"/>
    <property type="evidence" value="ECO:0007669"/>
    <property type="project" value="UniProtKB-SubCell"/>
</dbReference>
<evidence type="ECO:0000256" key="3">
    <source>
        <dbReference type="ARBA" id="ARBA00022679"/>
    </source>
</evidence>
<protein>
    <recommendedName>
        <fullName evidence="11">Mannosyltransferase</fullName>
    </recommendedName>
</protein>
<dbReference type="EMBL" id="QGKY02000089">
    <property type="protein sequence ID" value="KAF2610389.1"/>
    <property type="molecule type" value="Genomic_DNA"/>
</dbReference>
<dbReference type="GO" id="GO:0016757">
    <property type="term" value="F:glycosyltransferase activity"/>
    <property type="evidence" value="ECO:0007669"/>
    <property type="project" value="UniProtKB-KW"/>
</dbReference>
<feature type="region of interest" description="Disordered" evidence="8">
    <location>
        <begin position="1"/>
        <end position="34"/>
    </location>
</feature>
<evidence type="ECO:0008006" key="11">
    <source>
        <dbReference type="Google" id="ProtNLM"/>
    </source>
</evidence>
<evidence type="ECO:0000256" key="1">
    <source>
        <dbReference type="ARBA" id="ARBA00004477"/>
    </source>
</evidence>